<dbReference type="NCBIfam" id="NF003740">
    <property type="entry name" value="PRK05337.1"/>
    <property type="match status" value="1"/>
</dbReference>
<keyword evidence="8" id="KW-1185">Reference proteome</keyword>
<protein>
    <recommendedName>
        <fullName evidence="3">beta-N-acetylhexosaminidase</fullName>
        <ecNumber evidence="3">3.2.1.52</ecNumber>
    </recommendedName>
</protein>
<dbReference type="InterPro" id="IPR036962">
    <property type="entry name" value="Glyco_hydro_3_N_sf"/>
</dbReference>
<evidence type="ECO:0000313" key="7">
    <source>
        <dbReference type="EMBL" id="NOV01568.1"/>
    </source>
</evidence>
<dbReference type="Gene3D" id="3.40.50.1700">
    <property type="entry name" value="Glycoside hydrolase family 3 C-terminal domain"/>
    <property type="match status" value="1"/>
</dbReference>
<name>A0ABX1ZPK8_9BACL</name>
<dbReference type="InterPro" id="IPR036881">
    <property type="entry name" value="Glyco_hydro_3_C_sf"/>
</dbReference>
<dbReference type="SUPFAM" id="SSF51445">
    <property type="entry name" value="(Trans)glycosidases"/>
    <property type="match status" value="1"/>
</dbReference>
<dbReference type="InterPro" id="IPR050226">
    <property type="entry name" value="NagZ_Beta-hexosaminidase"/>
</dbReference>
<evidence type="ECO:0000256" key="2">
    <source>
        <dbReference type="ARBA" id="ARBA00005336"/>
    </source>
</evidence>
<evidence type="ECO:0000256" key="3">
    <source>
        <dbReference type="ARBA" id="ARBA00012663"/>
    </source>
</evidence>
<sequence>MKQIQDMTLREKIGQMLLCGFEGTEVTNQLKTLIAEHQVGGVIYFARNVEQTGQVAELSDQLQQIAAESGTLPLWVSIDQEGGMVARITEGVALMPGQMALAAGALGAAGSAGASASENASAGVDADAAYESALISGKELRALGINLNFAPVLDVNNNPNNPVIGVRSFGESAELVAEFGQRAVQGFQDANVVATAKHFPGHGDTSVDSHLDLPTIVHGQERIRSLELVPFVRAIEGGVDAIMSSHIYFPAFEAEKLPATLSKSVLTGLLREELGFEGVIMTDCMEMHAISEHYGTVAASVTAIEAGADLVLISHSLDRQLGAIFAIEQAVQEGRISEARIDASVQRLLALKERRGLFVPQTGSAAEVGTADHYAVAQRLSEASITLVKDEQGLLPLKRVKTLAVTVAAAVSSGVDEAYAGPASLGAALAERGLDVLDRVLPLAEVGGLTGSVLAAAEEAEQIVIGTYNARFHPAQVELVRALQALGKPLVVVALRVPYDLLELPEVSTFVAAYESRPLALQSTAKCLLGELKMKGRLPVTLGSGYPAGWRWEGGL</sequence>
<accession>A0ABX1ZPK8</accession>
<reference evidence="7 8" key="1">
    <citation type="submission" date="2019-10" db="EMBL/GenBank/DDBJ databases">
        <title>Description of Paenibacillus pedi sp. nov.</title>
        <authorList>
            <person name="Carlier A."/>
            <person name="Qi S."/>
        </authorList>
    </citation>
    <scope>NUCLEOTIDE SEQUENCE [LARGE SCALE GENOMIC DNA]</scope>
    <source>
        <strain evidence="7 8">LMG 31457</strain>
    </source>
</reference>
<dbReference type="RefSeq" id="WP_171684397.1">
    <property type="nucleotide sequence ID" value="NZ_WHNZ01000039.1"/>
</dbReference>
<evidence type="ECO:0000259" key="6">
    <source>
        <dbReference type="Pfam" id="PF00933"/>
    </source>
</evidence>
<organism evidence="7 8">
    <name type="scientific">Paenibacillus planticolens</name>
    <dbReference type="NCBI Taxonomy" id="2654976"/>
    <lineage>
        <taxon>Bacteria</taxon>
        <taxon>Bacillati</taxon>
        <taxon>Bacillota</taxon>
        <taxon>Bacilli</taxon>
        <taxon>Bacillales</taxon>
        <taxon>Paenibacillaceae</taxon>
        <taxon>Paenibacillus</taxon>
    </lineage>
</organism>
<comment type="catalytic activity">
    <reaction evidence="1">
        <text>Hydrolysis of terminal non-reducing N-acetyl-D-hexosamine residues in N-acetyl-beta-D-hexosaminides.</text>
        <dbReference type="EC" id="3.2.1.52"/>
    </reaction>
</comment>
<evidence type="ECO:0000256" key="5">
    <source>
        <dbReference type="ARBA" id="ARBA00023295"/>
    </source>
</evidence>
<gene>
    <name evidence="7" type="primary">nagZ</name>
    <name evidence="7" type="ORF">GC097_16245</name>
</gene>
<comment type="caution">
    <text evidence="7">The sequence shown here is derived from an EMBL/GenBank/DDBJ whole genome shotgun (WGS) entry which is preliminary data.</text>
</comment>
<keyword evidence="5 7" id="KW-0326">Glycosidase</keyword>
<evidence type="ECO:0000256" key="4">
    <source>
        <dbReference type="ARBA" id="ARBA00022801"/>
    </source>
</evidence>
<keyword evidence="4 7" id="KW-0378">Hydrolase</keyword>
<dbReference type="Pfam" id="PF00933">
    <property type="entry name" value="Glyco_hydro_3"/>
    <property type="match status" value="1"/>
</dbReference>
<evidence type="ECO:0000256" key="1">
    <source>
        <dbReference type="ARBA" id="ARBA00001231"/>
    </source>
</evidence>
<comment type="similarity">
    <text evidence="2">Belongs to the glycosyl hydrolase 3 family.</text>
</comment>
<dbReference type="PANTHER" id="PTHR30480">
    <property type="entry name" value="BETA-HEXOSAMINIDASE-RELATED"/>
    <property type="match status" value="1"/>
</dbReference>
<proteinExistence type="inferred from homology"/>
<dbReference type="Gene3D" id="3.20.20.300">
    <property type="entry name" value="Glycoside hydrolase, family 3, N-terminal domain"/>
    <property type="match status" value="1"/>
</dbReference>
<dbReference type="InterPro" id="IPR001764">
    <property type="entry name" value="Glyco_hydro_3_N"/>
</dbReference>
<dbReference type="EMBL" id="WHNZ01000039">
    <property type="protein sequence ID" value="NOV01568.1"/>
    <property type="molecule type" value="Genomic_DNA"/>
</dbReference>
<dbReference type="PANTHER" id="PTHR30480:SF13">
    <property type="entry name" value="BETA-HEXOSAMINIDASE"/>
    <property type="match status" value="1"/>
</dbReference>
<dbReference type="Proteomes" id="UP000618579">
    <property type="component" value="Unassembled WGS sequence"/>
</dbReference>
<evidence type="ECO:0000313" key="8">
    <source>
        <dbReference type="Proteomes" id="UP000618579"/>
    </source>
</evidence>
<dbReference type="SUPFAM" id="SSF52279">
    <property type="entry name" value="Beta-D-glucan exohydrolase, C-terminal domain"/>
    <property type="match status" value="1"/>
</dbReference>
<dbReference type="InterPro" id="IPR017853">
    <property type="entry name" value="GH"/>
</dbReference>
<feature type="domain" description="Glycoside hydrolase family 3 N-terminal" evidence="6">
    <location>
        <begin position="8"/>
        <end position="350"/>
    </location>
</feature>
<dbReference type="GO" id="GO:0004563">
    <property type="term" value="F:beta-N-acetylhexosaminidase activity"/>
    <property type="evidence" value="ECO:0007669"/>
    <property type="project" value="UniProtKB-EC"/>
</dbReference>
<dbReference type="EC" id="3.2.1.52" evidence="3"/>